<organism evidence="1">
    <name type="scientific">Spodoptera frugiperda</name>
    <name type="common">Fall armyworm</name>
    <dbReference type="NCBI Taxonomy" id="7108"/>
    <lineage>
        <taxon>Eukaryota</taxon>
        <taxon>Metazoa</taxon>
        <taxon>Ecdysozoa</taxon>
        <taxon>Arthropoda</taxon>
        <taxon>Hexapoda</taxon>
        <taxon>Insecta</taxon>
        <taxon>Pterygota</taxon>
        <taxon>Neoptera</taxon>
        <taxon>Endopterygota</taxon>
        <taxon>Lepidoptera</taxon>
        <taxon>Glossata</taxon>
        <taxon>Ditrysia</taxon>
        <taxon>Noctuoidea</taxon>
        <taxon>Noctuidae</taxon>
        <taxon>Amphipyrinae</taxon>
        <taxon>Spodoptera</taxon>
    </lineage>
</organism>
<gene>
    <name evidence="1" type="ORF">SFRICE_032583</name>
</gene>
<proteinExistence type="predicted"/>
<protein>
    <submittedName>
        <fullName evidence="1">SFRICE_032583</fullName>
    </submittedName>
</protein>
<sequence length="9" mass="1111">MLLRHPSEE</sequence>
<reference evidence="1" key="1">
    <citation type="submission" date="2016-07" db="EMBL/GenBank/DDBJ databases">
        <authorList>
            <person name="Bretaudeau A."/>
        </authorList>
    </citation>
    <scope>NUCLEOTIDE SEQUENCE</scope>
    <source>
        <strain evidence="1">Rice</strain>
        <tissue evidence="1">Whole body</tissue>
    </source>
</reference>
<name>A0A2H1X1Z1_SPOFR</name>
<evidence type="ECO:0000313" key="1">
    <source>
        <dbReference type="EMBL" id="SOQ59216.1"/>
    </source>
</evidence>
<dbReference type="EMBL" id="ODYU01012751">
    <property type="protein sequence ID" value="SOQ59216.1"/>
    <property type="molecule type" value="Genomic_DNA"/>
</dbReference>
<accession>A0A2H1X1Z1</accession>